<dbReference type="AlphaFoldDB" id="K5E282"/>
<dbReference type="Gene3D" id="3.40.50.20">
    <property type="match status" value="1"/>
</dbReference>
<dbReference type="InterPro" id="IPR043167">
    <property type="entry name" value="LpxI_C_sf"/>
</dbReference>
<reference evidence="3 4" key="1">
    <citation type="journal article" date="2013" name="Mar. Genomics">
        <title>Expression of sulfatases in Rhodopirellula baltica and the diversity of sulfatases in the genus Rhodopirellula.</title>
        <authorList>
            <person name="Wegner C.E."/>
            <person name="Richter-Heitmann T."/>
            <person name="Klindworth A."/>
            <person name="Klockow C."/>
            <person name="Richter M."/>
            <person name="Achstetter T."/>
            <person name="Glockner F.O."/>
            <person name="Harder J."/>
        </authorList>
    </citation>
    <scope>NUCLEOTIDE SEQUENCE [LARGE SCALE GENOMIC DNA]</scope>
    <source>
        <strain evidence="3 4">SH28</strain>
    </source>
</reference>
<dbReference type="PANTHER" id="PTHR39962:SF1">
    <property type="entry name" value="LPXI FAMILY PROTEIN"/>
    <property type="match status" value="1"/>
</dbReference>
<protein>
    <submittedName>
        <fullName evidence="3">Protein containing DUF1009</fullName>
    </submittedName>
</protein>
<dbReference type="InterPro" id="IPR041255">
    <property type="entry name" value="LpxI_N"/>
</dbReference>
<dbReference type="Proteomes" id="UP000007993">
    <property type="component" value="Unassembled WGS sequence"/>
</dbReference>
<gene>
    <name evidence="3" type="ORF">RBSH_04964</name>
</gene>
<feature type="domain" description="LpxI C-terminal" evidence="1">
    <location>
        <begin position="178"/>
        <end position="307"/>
    </location>
</feature>
<accession>K5E282</accession>
<organism evidence="3 4">
    <name type="scientific">Rhodopirellula baltica SH28</name>
    <dbReference type="NCBI Taxonomy" id="993517"/>
    <lineage>
        <taxon>Bacteria</taxon>
        <taxon>Pseudomonadati</taxon>
        <taxon>Planctomycetota</taxon>
        <taxon>Planctomycetia</taxon>
        <taxon>Pirellulales</taxon>
        <taxon>Pirellulaceae</taxon>
        <taxon>Rhodopirellula</taxon>
    </lineage>
</organism>
<comment type="caution">
    <text evidence="3">The sequence shown here is derived from an EMBL/GenBank/DDBJ whole genome shotgun (WGS) entry which is preliminary data.</text>
</comment>
<evidence type="ECO:0000313" key="4">
    <source>
        <dbReference type="Proteomes" id="UP000007993"/>
    </source>
</evidence>
<evidence type="ECO:0000259" key="1">
    <source>
        <dbReference type="Pfam" id="PF06230"/>
    </source>
</evidence>
<feature type="domain" description="LpxI N-terminal" evidence="2">
    <location>
        <begin position="35"/>
        <end position="174"/>
    </location>
</feature>
<proteinExistence type="predicted"/>
<dbReference type="InterPro" id="IPR010415">
    <property type="entry name" value="LpxI_C"/>
</dbReference>
<dbReference type="PANTHER" id="PTHR39962">
    <property type="entry name" value="BLL4848 PROTEIN"/>
    <property type="match status" value="1"/>
</dbReference>
<name>K5E282_RHOBT</name>
<dbReference type="Pfam" id="PF17930">
    <property type="entry name" value="LpxI_N"/>
    <property type="match status" value="1"/>
</dbReference>
<dbReference type="Gene3D" id="3.40.140.80">
    <property type="match status" value="1"/>
</dbReference>
<dbReference type="PATRIC" id="fig|993517.3.peg.5381"/>
<dbReference type="InterPro" id="IPR053174">
    <property type="entry name" value="LpxI"/>
</dbReference>
<sequence>MTNALPMRNAVHNTSESRSHDCESILRDVPEGAPVGLIAGWGRFPICVAEKLKALGHPVHCVAITGHAGEELNDICESVLWSGVGRFGGHLRYFKRNDVAHVTMAGKLFKSDLLYSGSVWIRHTPDWTCIKTFWPCLFGARRDARDDRLLGAVIDTYENHAMKICSATDLAPELLAKTGQLTRRKPSSAIQSDISSGWQIAKTMGGLDIGQAITIKDGTIIAVEAIEGTDACIARTGELCRRGGWTLVKVSKPDQDMRFDVPTIGPQTIQRVHEAGGAAIAIEAGKTILLDSEETIQLADRLGIALVAVASADTMEDQLSSSRKAA</sequence>
<evidence type="ECO:0000313" key="3">
    <source>
        <dbReference type="EMBL" id="EKJ99880.1"/>
    </source>
</evidence>
<dbReference type="EMBL" id="AMCW01000137">
    <property type="protein sequence ID" value="EKJ99880.1"/>
    <property type="molecule type" value="Genomic_DNA"/>
</dbReference>
<dbReference type="Pfam" id="PF06230">
    <property type="entry name" value="LpxI_C"/>
    <property type="match status" value="1"/>
</dbReference>
<evidence type="ECO:0000259" key="2">
    <source>
        <dbReference type="Pfam" id="PF17930"/>
    </source>
</evidence>